<dbReference type="AlphaFoldDB" id="K0NPU3"/>
<reference evidence="1 2" key="1">
    <citation type="journal article" date="2013" name="Environ. Microbiol.">
        <title>Complete genome, catabolic sub-proteomes and key-metabolites of Desulfobacula toluolica Tol2, a marine, aromatic compound-degrading, sulfate-reducing bacterium.</title>
        <authorList>
            <person name="Wohlbrand L."/>
            <person name="Jacob J.H."/>
            <person name="Kube M."/>
            <person name="Mussmann M."/>
            <person name="Jarling R."/>
            <person name="Beck A."/>
            <person name="Amann R."/>
            <person name="Wilkes H."/>
            <person name="Reinhardt R."/>
            <person name="Rabus R."/>
        </authorList>
    </citation>
    <scope>NUCLEOTIDE SEQUENCE [LARGE SCALE GENOMIC DNA]</scope>
    <source>
        <strain evidence="2">DSM 7467 / Tol2</strain>
    </source>
</reference>
<protein>
    <submittedName>
        <fullName evidence="1">Uncharacterized protein</fullName>
    </submittedName>
</protein>
<sequence>MDYELYSKIKDFQKLNFNQRKKTLCSRLERRPKKEEQNQQNMGRIPWFRDWIPMWNNPETNKDEFLISLIAWQFPNVTSEELIFIEENLNKLVEEAIHGPAVQYRDPFALITEITLAYSTGFWKNEPVTPFTGDTVLLEFILIAVNVINNIKGTVKYVWGQEDFVIRNDYIDPISLAMEAVNGYFTPDPASRKSISSWNPENQLLIDHFLIAICGTFNYQQIKANELAAGHYRSVLDWNNLLIYLGLFAEMVFENGLRIDFDPKGHSDTDWIVTAQAKFKVPYGVIKTATKNEDEEAISYPTDQTTEEGEDFVYQYTGGNGESIAKYGLRGFIKCGHCSKSATVKHPGWATPLQRKRNLGSIYYEPELPSYDPTLSRKQARQRIEDEGYLHCPYCHIKGERINWSRLAVKLKYSNIL</sequence>
<accession>K0NPU3</accession>
<evidence type="ECO:0000313" key="2">
    <source>
        <dbReference type="Proteomes" id="UP000007347"/>
    </source>
</evidence>
<dbReference type="EMBL" id="FO203503">
    <property type="protein sequence ID" value="CCK82168.1"/>
    <property type="molecule type" value="Genomic_DNA"/>
</dbReference>
<proteinExistence type="predicted"/>
<dbReference type="KEGG" id="dto:TOL2_C40130"/>
<dbReference type="STRING" id="651182.TOL2_C40130"/>
<name>K0NPU3_DESTT</name>
<keyword evidence="2" id="KW-1185">Reference proteome</keyword>
<dbReference type="HOGENOM" id="CLU_658464_0_0_7"/>
<gene>
    <name evidence="1" type="ordered locus">TOL2_C40130</name>
</gene>
<organism evidence="1 2">
    <name type="scientific">Desulfobacula toluolica (strain DSM 7467 / Tol2)</name>
    <dbReference type="NCBI Taxonomy" id="651182"/>
    <lineage>
        <taxon>Bacteria</taxon>
        <taxon>Pseudomonadati</taxon>
        <taxon>Thermodesulfobacteriota</taxon>
        <taxon>Desulfobacteria</taxon>
        <taxon>Desulfobacterales</taxon>
        <taxon>Desulfobacteraceae</taxon>
        <taxon>Desulfobacula</taxon>
    </lineage>
</organism>
<evidence type="ECO:0000313" key="1">
    <source>
        <dbReference type="EMBL" id="CCK82168.1"/>
    </source>
</evidence>
<dbReference type="Proteomes" id="UP000007347">
    <property type="component" value="Chromosome"/>
</dbReference>
<dbReference type="RefSeq" id="WP_014959348.1">
    <property type="nucleotide sequence ID" value="NC_018645.1"/>
</dbReference>